<keyword evidence="1" id="KW-0472">Membrane</keyword>
<evidence type="ECO:0000256" key="1">
    <source>
        <dbReference type="SAM" id="Phobius"/>
    </source>
</evidence>
<dbReference type="Proteomes" id="UP000294726">
    <property type="component" value="Chromosome"/>
</dbReference>
<dbReference type="AlphaFoldDB" id="A0AAQ2UVG4"/>
<reference evidence="2 3" key="1">
    <citation type="submission" date="2018-08" db="EMBL/GenBank/DDBJ databases">
        <authorList>
            <person name="Lorentzen P. G. S. M."/>
        </authorList>
    </citation>
    <scope>NUCLEOTIDE SEQUENCE [LARGE SCALE GENOMIC DNA]</scope>
    <source>
        <strain evidence="2 3">CRBO_1381</strain>
    </source>
</reference>
<keyword evidence="1" id="KW-0812">Transmembrane</keyword>
<proteinExistence type="predicted"/>
<evidence type="ECO:0000313" key="3">
    <source>
        <dbReference type="Proteomes" id="UP000294726"/>
    </source>
</evidence>
<protein>
    <submittedName>
        <fullName evidence="2">Uncharacterized protein</fullName>
    </submittedName>
</protein>
<dbReference type="EMBL" id="LR031358">
    <property type="protein sequence ID" value="VDB97744.1"/>
    <property type="molecule type" value="Genomic_DNA"/>
</dbReference>
<organism evidence="2 3">
    <name type="scientific">Oenococcus oeni</name>
    <name type="common">Leuconostoc oenos</name>
    <dbReference type="NCBI Taxonomy" id="1247"/>
    <lineage>
        <taxon>Bacteria</taxon>
        <taxon>Bacillati</taxon>
        <taxon>Bacillota</taxon>
        <taxon>Bacilli</taxon>
        <taxon>Lactobacillales</taxon>
        <taxon>Lactobacillaceae</taxon>
        <taxon>Oenococcus</taxon>
    </lineage>
</organism>
<gene>
    <name evidence="2" type="ORF">OENI_0676</name>
</gene>
<keyword evidence="1" id="KW-1133">Transmembrane helix</keyword>
<feature type="transmembrane region" description="Helical" evidence="1">
    <location>
        <begin position="18"/>
        <end position="36"/>
    </location>
</feature>
<name>A0AAQ2UVG4_OENOE</name>
<evidence type="ECO:0000313" key="2">
    <source>
        <dbReference type="EMBL" id="VDB97744.1"/>
    </source>
</evidence>
<accession>A0AAQ2UVG4</accession>
<sequence length="50" mass="5868">MKFKEHLKNQLSKAFLRVYGNTLWLPFVVLLTIPIFNSKNSIKNLKFCAL</sequence>